<comment type="caution">
    <text evidence="6">The sequence shown here is derived from an EMBL/GenBank/DDBJ whole genome shotgun (WGS) entry which is preliminary data.</text>
</comment>
<organism evidence="6 7">
    <name type="scientific">Littorina saxatilis</name>
    <dbReference type="NCBI Taxonomy" id="31220"/>
    <lineage>
        <taxon>Eukaryota</taxon>
        <taxon>Metazoa</taxon>
        <taxon>Spiralia</taxon>
        <taxon>Lophotrochozoa</taxon>
        <taxon>Mollusca</taxon>
        <taxon>Gastropoda</taxon>
        <taxon>Caenogastropoda</taxon>
        <taxon>Littorinimorpha</taxon>
        <taxon>Littorinoidea</taxon>
        <taxon>Littorinidae</taxon>
        <taxon>Littorina</taxon>
    </lineage>
</organism>
<evidence type="ECO:0000256" key="5">
    <source>
        <dbReference type="SAM" id="Phobius"/>
    </source>
</evidence>
<evidence type="ECO:0000256" key="3">
    <source>
        <dbReference type="ARBA" id="ARBA00022801"/>
    </source>
</evidence>
<evidence type="ECO:0000256" key="4">
    <source>
        <dbReference type="ARBA" id="ARBA00023049"/>
    </source>
</evidence>
<dbReference type="InterPro" id="IPR012548">
    <property type="entry name" value="MATCAP"/>
</dbReference>
<name>A0AAN9GIB4_9CAEN</name>
<reference evidence="6 7" key="1">
    <citation type="submission" date="2024-02" db="EMBL/GenBank/DDBJ databases">
        <title>Chromosome-scale genome assembly of the rough periwinkle Littorina saxatilis.</title>
        <authorList>
            <person name="De Jode A."/>
            <person name="Faria R."/>
            <person name="Formenti G."/>
            <person name="Sims Y."/>
            <person name="Smith T.P."/>
            <person name="Tracey A."/>
            <person name="Wood J.M.D."/>
            <person name="Zagrodzka Z.B."/>
            <person name="Johannesson K."/>
            <person name="Butlin R.K."/>
            <person name="Leder E.H."/>
        </authorList>
    </citation>
    <scope>NUCLEOTIDE SEQUENCE [LARGE SCALE GENOMIC DNA]</scope>
    <source>
        <strain evidence="6">Snail1</strain>
        <tissue evidence="6">Muscle</tissue>
    </source>
</reference>
<keyword evidence="5" id="KW-0812">Transmembrane</keyword>
<keyword evidence="3" id="KW-0378">Hydrolase</keyword>
<evidence type="ECO:0000313" key="7">
    <source>
        <dbReference type="Proteomes" id="UP001374579"/>
    </source>
</evidence>
<protein>
    <submittedName>
        <fullName evidence="6">Uncharacterized protein</fullName>
    </submittedName>
</protein>
<keyword evidence="4" id="KW-0482">Metalloprotease</keyword>
<dbReference type="GO" id="GO:0008237">
    <property type="term" value="F:metallopeptidase activity"/>
    <property type="evidence" value="ECO:0007669"/>
    <property type="project" value="UniProtKB-KW"/>
</dbReference>
<evidence type="ECO:0000313" key="6">
    <source>
        <dbReference type="EMBL" id="KAK7107870.1"/>
    </source>
</evidence>
<keyword evidence="5" id="KW-0472">Membrane</keyword>
<feature type="transmembrane region" description="Helical" evidence="5">
    <location>
        <begin position="406"/>
        <end position="426"/>
    </location>
</feature>
<keyword evidence="2" id="KW-0645">Protease</keyword>
<dbReference type="PANTHER" id="PTHR31817">
    <property type="match status" value="1"/>
</dbReference>
<comment type="cofactor">
    <cofactor evidence="1">
        <name>Zn(2+)</name>
        <dbReference type="ChEBI" id="CHEBI:29105"/>
    </cofactor>
</comment>
<gene>
    <name evidence="6" type="ORF">V1264_015711</name>
</gene>
<dbReference type="AlphaFoldDB" id="A0AAN9GIB4"/>
<dbReference type="SMART" id="SM01154">
    <property type="entry name" value="DUF1704"/>
    <property type="match status" value="1"/>
</dbReference>
<evidence type="ECO:0000256" key="1">
    <source>
        <dbReference type="ARBA" id="ARBA00001947"/>
    </source>
</evidence>
<dbReference type="EMBL" id="JBAMIC010000004">
    <property type="protein sequence ID" value="KAK7107870.1"/>
    <property type="molecule type" value="Genomic_DNA"/>
</dbReference>
<dbReference type="GO" id="GO:0006508">
    <property type="term" value="P:proteolysis"/>
    <property type="evidence" value="ECO:0007669"/>
    <property type="project" value="UniProtKB-KW"/>
</dbReference>
<sequence>MRKKHKVYQSPTIRIQPMTKGLADPETSSNLQEQKNRFLKQGKTPVFVVAGDTSVVEELAAKTSGKIRFDLLGEAEYILRTVKREFRTGEAYLDQTYGPRISQDEANEILLEYISENNLQESLTVYWSNEMNCSARMIWKGYSFKCNKPEARRYSLWLNGTDENPYLRKFGLRCLMDHEIGTHFYRSYNDGFQPWFYDRKKFGLRGVGSFESLCTEEGLASINTLLRAKEKYLWLSALVYYTSCKSTEMNFKQLFDHLGQFLHNPEQRWKHVMRVKRGLIDSNDLGGYGKDQCYFEGAVAILRNIDNINFKLLMTGKICYDEVARVKRMARLGSVCLPAIMQDMESYRKQLKSIAILNGLFFEHPSHGPSQSYLLRLKERQSGIRKHKKVPDMWPDIQEWLSPKSLTVVSSTAVAIVLLAAALLLLNFGADPWQILTAILDCTALVTVTAYQHIVSFCVTKILVPII</sequence>
<dbReference type="Pfam" id="PF08014">
    <property type="entry name" value="MATCAP"/>
    <property type="match status" value="1"/>
</dbReference>
<dbReference type="Proteomes" id="UP001374579">
    <property type="component" value="Unassembled WGS sequence"/>
</dbReference>
<feature type="transmembrane region" description="Helical" evidence="5">
    <location>
        <begin position="432"/>
        <end position="451"/>
    </location>
</feature>
<keyword evidence="7" id="KW-1185">Reference proteome</keyword>
<evidence type="ECO:0000256" key="2">
    <source>
        <dbReference type="ARBA" id="ARBA00022670"/>
    </source>
</evidence>
<keyword evidence="5" id="KW-1133">Transmembrane helix</keyword>
<accession>A0AAN9GIB4</accession>
<dbReference type="PANTHER" id="PTHR31817:SF5">
    <property type="match status" value="1"/>
</dbReference>
<proteinExistence type="predicted"/>